<dbReference type="SUPFAM" id="SSF55144">
    <property type="entry name" value="LigT-like"/>
    <property type="match status" value="1"/>
</dbReference>
<comment type="similarity">
    <text evidence="2">Belongs to the 2H phosphoesterase superfamily. ThpR family.</text>
</comment>
<feature type="active site" description="Proton acceptor" evidence="2">
    <location>
        <position position="135"/>
    </location>
</feature>
<evidence type="ECO:0000313" key="4">
    <source>
        <dbReference type="Proteomes" id="UP000591735"/>
    </source>
</evidence>
<dbReference type="GO" id="GO:0016874">
    <property type="term" value="F:ligase activity"/>
    <property type="evidence" value="ECO:0007669"/>
    <property type="project" value="UniProtKB-KW"/>
</dbReference>
<keyword evidence="3" id="KW-0436">Ligase</keyword>
<dbReference type="GO" id="GO:0008664">
    <property type="term" value="F:RNA 2',3'-cyclic 3'-phosphodiesterase activity"/>
    <property type="evidence" value="ECO:0007669"/>
    <property type="project" value="UniProtKB-EC"/>
</dbReference>
<dbReference type="NCBIfam" id="TIGR02258">
    <property type="entry name" value="2_5_ligase"/>
    <property type="match status" value="1"/>
</dbReference>
<dbReference type="Gene3D" id="3.90.1140.10">
    <property type="entry name" value="Cyclic phosphodiesterase"/>
    <property type="match status" value="1"/>
</dbReference>
<dbReference type="RefSeq" id="WP_183702843.1">
    <property type="nucleotide sequence ID" value="NZ_JACHFE010000004.1"/>
</dbReference>
<reference evidence="3 4" key="1">
    <citation type="submission" date="2020-08" db="EMBL/GenBank/DDBJ databases">
        <title>Genomic Encyclopedia of Type Strains, Phase IV (KMG-IV): sequencing the most valuable type-strain genomes for metagenomic binning, comparative biology and taxonomic classification.</title>
        <authorList>
            <person name="Goeker M."/>
        </authorList>
    </citation>
    <scope>NUCLEOTIDE SEQUENCE [LARGE SCALE GENOMIC DNA]</scope>
    <source>
        <strain evidence="3 4">DSM 22359</strain>
    </source>
</reference>
<evidence type="ECO:0000256" key="1">
    <source>
        <dbReference type="ARBA" id="ARBA00022801"/>
    </source>
</evidence>
<dbReference type="PANTHER" id="PTHR35561">
    <property type="entry name" value="RNA 2',3'-CYCLIC PHOSPHODIESTERASE"/>
    <property type="match status" value="1"/>
</dbReference>
<feature type="short sequence motif" description="HXTX 1" evidence="2">
    <location>
        <begin position="51"/>
        <end position="54"/>
    </location>
</feature>
<keyword evidence="4" id="KW-1185">Reference proteome</keyword>
<dbReference type="PANTHER" id="PTHR35561:SF1">
    <property type="entry name" value="RNA 2',3'-CYCLIC PHOSPHODIESTERASE"/>
    <property type="match status" value="1"/>
</dbReference>
<name>A0A840U6P4_9GAMM</name>
<dbReference type="EC" id="3.1.4.58" evidence="2"/>
<dbReference type="HAMAP" id="MF_01940">
    <property type="entry name" value="RNA_CPDase"/>
    <property type="match status" value="1"/>
</dbReference>
<protein>
    <recommendedName>
        <fullName evidence="2">RNA 2',3'-cyclic phosphodiesterase</fullName>
        <shortName evidence="2">RNA 2',3'-CPDase</shortName>
        <ecNumber evidence="2">3.1.4.58</ecNumber>
    </recommendedName>
</protein>
<evidence type="ECO:0000313" key="3">
    <source>
        <dbReference type="EMBL" id="MBB5321424.1"/>
    </source>
</evidence>
<feature type="short sequence motif" description="HXTX 2" evidence="2">
    <location>
        <begin position="135"/>
        <end position="138"/>
    </location>
</feature>
<proteinExistence type="inferred from homology"/>
<dbReference type="Proteomes" id="UP000591735">
    <property type="component" value="Unassembled WGS sequence"/>
</dbReference>
<comment type="function">
    <text evidence="2">Hydrolyzes RNA 2',3'-cyclic phosphodiester to an RNA 2'-phosphomonoester.</text>
</comment>
<dbReference type="AlphaFoldDB" id="A0A840U6P4"/>
<dbReference type="GO" id="GO:0004113">
    <property type="term" value="F:2',3'-cyclic-nucleotide 3'-phosphodiesterase activity"/>
    <property type="evidence" value="ECO:0007669"/>
    <property type="project" value="InterPro"/>
</dbReference>
<keyword evidence="1 2" id="KW-0378">Hydrolase</keyword>
<gene>
    <name evidence="3" type="ORF">HNR38_001913</name>
</gene>
<dbReference type="Pfam" id="PF13563">
    <property type="entry name" value="2_5_RNA_ligase2"/>
    <property type="match status" value="1"/>
</dbReference>
<evidence type="ECO:0000256" key="2">
    <source>
        <dbReference type="HAMAP-Rule" id="MF_01940"/>
    </source>
</evidence>
<comment type="caution">
    <text evidence="3">The sequence shown here is derived from an EMBL/GenBank/DDBJ whole genome shotgun (WGS) entry which is preliminary data.</text>
</comment>
<comment type="catalytic activity">
    <reaction evidence="2">
        <text>a 3'-end 2',3'-cyclophospho-ribonucleotide-RNA + H2O = a 3'-end 2'-phospho-ribonucleotide-RNA + H(+)</text>
        <dbReference type="Rhea" id="RHEA:11828"/>
        <dbReference type="Rhea" id="RHEA-COMP:10464"/>
        <dbReference type="Rhea" id="RHEA-COMP:17353"/>
        <dbReference type="ChEBI" id="CHEBI:15377"/>
        <dbReference type="ChEBI" id="CHEBI:15378"/>
        <dbReference type="ChEBI" id="CHEBI:83064"/>
        <dbReference type="ChEBI" id="CHEBI:173113"/>
        <dbReference type="EC" id="3.1.4.58"/>
    </reaction>
</comment>
<organism evidence="3 4">
    <name type="scientific">Marinobacter oulmenensis</name>
    <dbReference type="NCBI Taxonomy" id="643747"/>
    <lineage>
        <taxon>Bacteria</taxon>
        <taxon>Pseudomonadati</taxon>
        <taxon>Pseudomonadota</taxon>
        <taxon>Gammaproteobacteria</taxon>
        <taxon>Pseudomonadales</taxon>
        <taxon>Marinobacteraceae</taxon>
        <taxon>Marinobacter</taxon>
    </lineage>
</organism>
<sequence>MAGASGRGTGRDGPEKRVFFGLELPVPVRDQLLTLPVPVEGARWQRADQLHLTLAFVGAVSPAQLSSLIGSASQLRAPRFDLEVTGLGVFGHPDTPRNLWAGVQPTAPVTRLHEQLVACLGDHGSGSVAGTFTPHITLARFRKGAGPVRELLAEQQETRFGLLPVRHFALFESTPGQDGSVYTVIRRFSLD</sequence>
<feature type="active site" description="Proton donor" evidence="2">
    <location>
        <position position="51"/>
    </location>
</feature>
<dbReference type="InterPro" id="IPR004175">
    <property type="entry name" value="RNA_CPDase"/>
</dbReference>
<accession>A0A840U6P4</accession>
<dbReference type="InterPro" id="IPR009097">
    <property type="entry name" value="Cyclic_Pdiesterase"/>
</dbReference>
<dbReference type="EMBL" id="JACHFE010000004">
    <property type="protein sequence ID" value="MBB5321424.1"/>
    <property type="molecule type" value="Genomic_DNA"/>
</dbReference>